<dbReference type="EMBL" id="JANCYU010000020">
    <property type="protein sequence ID" value="KAK4523961.1"/>
    <property type="molecule type" value="Genomic_DNA"/>
</dbReference>
<proteinExistence type="predicted"/>
<name>A0AAV9I9N9_9RHOD</name>
<evidence type="ECO:0000256" key="1">
    <source>
        <dbReference type="SAM" id="Phobius"/>
    </source>
</evidence>
<feature type="transmembrane region" description="Helical" evidence="1">
    <location>
        <begin position="116"/>
        <end position="134"/>
    </location>
</feature>
<accession>A0AAV9I9N9</accession>
<evidence type="ECO:0000313" key="2">
    <source>
        <dbReference type="EMBL" id="KAK4523961.1"/>
    </source>
</evidence>
<dbReference type="Proteomes" id="UP001300502">
    <property type="component" value="Unassembled WGS sequence"/>
</dbReference>
<reference evidence="2 3" key="1">
    <citation type="submission" date="2022-07" db="EMBL/GenBank/DDBJ databases">
        <title>Genome-wide signatures of adaptation to extreme environments.</title>
        <authorList>
            <person name="Cho C.H."/>
            <person name="Yoon H.S."/>
        </authorList>
    </citation>
    <scope>NUCLEOTIDE SEQUENCE [LARGE SCALE GENOMIC DNA]</scope>
    <source>
        <strain evidence="2 3">108.79 E11</strain>
    </source>
</reference>
<gene>
    <name evidence="2" type="ORF">GAYE_SCF00G1859</name>
</gene>
<protein>
    <recommendedName>
        <fullName evidence="4">MARVEL domain-containing protein</fullName>
    </recommendedName>
</protein>
<keyword evidence="1" id="KW-0812">Transmembrane</keyword>
<dbReference type="AlphaFoldDB" id="A0AAV9I9N9"/>
<sequence length="170" mass="18593">MVDLKENRFEGTSVPEQYFVSCYLFVWISSIVVFGGAADVASVSSHCNGYCGFSIACGVLSFLIVSTLLIFYLFQLERILEFQYIPIIFLVLLWAAGTGVISSVHGESVNTPVSVAFAWLSLIGSLMLLLLIVYKYSKAGIHVRLSLSPQSQTKLNTTNVSTASSTYPQV</sequence>
<keyword evidence="3" id="KW-1185">Reference proteome</keyword>
<comment type="caution">
    <text evidence="2">The sequence shown here is derived from an EMBL/GenBank/DDBJ whole genome shotgun (WGS) entry which is preliminary data.</text>
</comment>
<organism evidence="2 3">
    <name type="scientific">Galdieria yellowstonensis</name>
    <dbReference type="NCBI Taxonomy" id="3028027"/>
    <lineage>
        <taxon>Eukaryota</taxon>
        <taxon>Rhodophyta</taxon>
        <taxon>Bangiophyceae</taxon>
        <taxon>Galdieriales</taxon>
        <taxon>Galdieriaceae</taxon>
        <taxon>Galdieria</taxon>
    </lineage>
</organism>
<keyword evidence="1" id="KW-0472">Membrane</keyword>
<evidence type="ECO:0000313" key="3">
    <source>
        <dbReference type="Proteomes" id="UP001300502"/>
    </source>
</evidence>
<keyword evidence="1" id="KW-1133">Transmembrane helix</keyword>
<feature type="transmembrane region" description="Helical" evidence="1">
    <location>
        <begin position="84"/>
        <end position="104"/>
    </location>
</feature>
<feature type="transmembrane region" description="Helical" evidence="1">
    <location>
        <begin position="18"/>
        <end position="38"/>
    </location>
</feature>
<feature type="transmembrane region" description="Helical" evidence="1">
    <location>
        <begin position="50"/>
        <end position="72"/>
    </location>
</feature>
<evidence type="ECO:0008006" key="4">
    <source>
        <dbReference type="Google" id="ProtNLM"/>
    </source>
</evidence>